<dbReference type="RefSeq" id="WP_342678780.1">
    <property type="nucleotide sequence ID" value="NZ_JBCGCU010000010.1"/>
</dbReference>
<dbReference type="SMART" id="SM00248">
    <property type="entry name" value="ANK"/>
    <property type="match status" value="2"/>
</dbReference>
<keyword evidence="5" id="KW-1185">Reference proteome</keyword>
<evidence type="ECO:0000313" key="5">
    <source>
        <dbReference type="Proteomes" id="UP001447008"/>
    </source>
</evidence>
<accession>A0ABU9MX19</accession>
<dbReference type="InterPro" id="IPR002110">
    <property type="entry name" value="Ankyrin_rpt"/>
</dbReference>
<evidence type="ECO:0000256" key="1">
    <source>
        <dbReference type="ARBA" id="ARBA00022737"/>
    </source>
</evidence>
<dbReference type="PANTHER" id="PTHR24189">
    <property type="entry name" value="MYOTROPHIN"/>
    <property type="match status" value="1"/>
</dbReference>
<dbReference type="PANTHER" id="PTHR24189:SF50">
    <property type="entry name" value="ANKYRIN REPEAT AND SOCS BOX PROTEIN 2"/>
    <property type="match status" value="1"/>
</dbReference>
<comment type="caution">
    <text evidence="4">The sequence shown here is derived from an EMBL/GenBank/DDBJ whole genome shotgun (WGS) entry which is preliminary data.</text>
</comment>
<evidence type="ECO:0000313" key="4">
    <source>
        <dbReference type="EMBL" id="MEM0515814.1"/>
    </source>
</evidence>
<dbReference type="EMBL" id="JBCGCU010000010">
    <property type="protein sequence ID" value="MEM0515814.1"/>
    <property type="molecule type" value="Genomic_DNA"/>
</dbReference>
<sequence>MNQRELNDALIQAADCDFESAKKLLEAGANPNGMPLIMAIQCGAEDIVSLFIKAGVDLNSSYSDTTPLIRAVTAGYPNIVKLLVVNGAKPNLKDNNGKTAKQRLAECSIPRLNEQNKKLIAEYLNSAKQI</sequence>
<dbReference type="PROSITE" id="PS50297">
    <property type="entry name" value="ANK_REP_REGION"/>
    <property type="match status" value="1"/>
</dbReference>
<reference evidence="4 5" key="1">
    <citation type="submission" date="2024-03" db="EMBL/GenBank/DDBJ databases">
        <title>Pseudoalteromonas qingdaonensis sp. nov., isolated from the intestines of marine benthic organisms.</title>
        <authorList>
            <person name="Lin X."/>
            <person name="Fang S."/>
            <person name="Hu X."/>
        </authorList>
    </citation>
    <scope>NUCLEOTIDE SEQUENCE [LARGE SCALE GENOMIC DNA]</scope>
    <source>
        <strain evidence="4 5">YIC-827</strain>
    </source>
</reference>
<dbReference type="Pfam" id="PF12796">
    <property type="entry name" value="Ank_2"/>
    <property type="match status" value="1"/>
</dbReference>
<gene>
    <name evidence="4" type="ORF">WCN91_10395</name>
</gene>
<protein>
    <submittedName>
        <fullName evidence="4">Ankyrin repeat domain-containing protein</fullName>
    </submittedName>
</protein>
<keyword evidence="2 3" id="KW-0040">ANK repeat</keyword>
<proteinExistence type="predicted"/>
<dbReference type="Gene3D" id="1.25.40.20">
    <property type="entry name" value="Ankyrin repeat-containing domain"/>
    <property type="match status" value="1"/>
</dbReference>
<dbReference type="SUPFAM" id="SSF48403">
    <property type="entry name" value="Ankyrin repeat"/>
    <property type="match status" value="1"/>
</dbReference>
<dbReference type="PROSITE" id="PS50088">
    <property type="entry name" value="ANK_REPEAT"/>
    <property type="match status" value="1"/>
</dbReference>
<dbReference type="InterPro" id="IPR036770">
    <property type="entry name" value="Ankyrin_rpt-contain_sf"/>
</dbReference>
<feature type="repeat" description="ANK" evidence="3">
    <location>
        <begin position="63"/>
        <end position="95"/>
    </location>
</feature>
<keyword evidence="1" id="KW-0677">Repeat</keyword>
<evidence type="ECO:0000256" key="2">
    <source>
        <dbReference type="ARBA" id="ARBA00023043"/>
    </source>
</evidence>
<name>A0ABU9MX19_9GAMM</name>
<dbReference type="InterPro" id="IPR050745">
    <property type="entry name" value="Multifunctional_regulatory"/>
</dbReference>
<evidence type="ECO:0000256" key="3">
    <source>
        <dbReference type="PROSITE-ProRule" id="PRU00023"/>
    </source>
</evidence>
<organism evidence="4 5">
    <name type="scientific">Pseudoalteromonas qingdaonensis</name>
    <dbReference type="NCBI Taxonomy" id="3131913"/>
    <lineage>
        <taxon>Bacteria</taxon>
        <taxon>Pseudomonadati</taxon>
        <taxon>Pseudomonadota</taxon>
        <taxon>Gammaproteobacteria</taxon>
        <taxon>Alteromonadales</taxon>
        <taxon>Pseudoalteromonadaceae</taxon>
        <taxon>Pseudoalteromonas</taxon>
    </lineage>
</organism>
<dbReference type="Proteomes" id="UP001447008">
    <property type="component" value="Unassembled WGS sequence"/>
</dbReference>